<comment type="caution">
    <text evidence="13">The sequence shown here is derived from an EMBL/GenBank/DDBJ whole genome shotgun (WGS) entry which is preliminary data.</text>
</comment>
<dbReference type="Proteomes" id="UP000022141">
    <property type="component" value="Unassembled WGS sequence"/>
</dbReference>
<comment type="catalytic activity">
    <reaction evidence="10">
        <text>3-dehydro-4-O-phospho-D-erythronate + H(+) = dihydroxyacetone phosphate + CO2</text>
        <dbReference type="Rhea" id="RHEA:52416"/>
        <dbReference type="ChEBI" id="CHEBI:15378"/>
        <dbReference type="ChEBI" id="CHEBI:16526"/>
        <dbReference type="ChEBI" id="CHEBI:57642"/>
        <dbReference type="ChEBI" id="CHEBI:136593"/>
        <dbReference type="EC" id="4.1.1.104"/>
    </reaction>
</comment>
<dbReference type="NCBIfam" id="NF006000">
    <property type="entry name" value="PRK08130.1"/>
    <property type="match status" value="1"/>
</dbReference>
<comment type="cofactor">
    <cofactor evidence="1">
        <name>Zn(2+)</name>
        <dbReference type="ChEBI" id="CHEBI:29105"/>
    </cofactor>
</comment>
<accession>A0A011P290</accession>
<evidence type="ECO:0000256" key="6">
    <source>
        <dbReference type="ARBA" id="ARBA00023277"/>
    </source>
</evidence>
<dbReference type="SUPFAM" id="SSF53639">
    <property type="entry name" value="AraD/HMP-PK domain-like"/>
    <property type="match status" value="1"/>
</dbReference>
<dbReference type="GO" id="GO:0016832">
    <property type="term" value="F:aldehyde-lyase activity"/>
    <property type="evidence" value="ECO:0007669"/>
    <property type="project" value="InterPro"/>
</dbReference>
<dbReference type="AlphaFoldDB" id="A0A011P290"/>
<evidence type="ECO:0000256" key="5">
    <source>
        <dbReference type="ARBA" id="ARBA00023239"/>
    </source>
</evidence>
<feature type="domain" description="Class II aldolase/adducin N-terminal" evidence="12">
    <location>
        <begin position="16"/>
        <end position="194"/>
    </location>
</feature>
<proteinExistence type="inferred from homology"/>
<dbReference type="eggNOG" id="COG0235">
    <property type="taxonomic scope" value="Bacteria"/>
</dbReference>
<keyword evidence="5 13" id="KW-0456">Lyase</keyword>
<evidence type="ECO:0000256" key="11">
    <source>
        <dbReference type="ARBA" id="ARBA00048603"/>
    </source>
</evidence>
<gene>
    <name evidence="13" type="primary">fucA_2</name>
    <name evidence="13" type="ORF">AW11_01810</name>
</gene>
<protein>
    <recommendedName>
        <fullName evidence="9">3-oxo-tetronate 4-phosphate decarboxylase</fullName>
        <ecNumber evidence="8">4.1.1.104</ecNumber>
    </recommendedName>
</protein>
<evidence type="ECO:0000256" key="10">
    <source>
        <dbReference type="ARBA" id="ARBA00047520"/>
    </source>
</evidence>
<dbReference type="STRING" id="1454004.AW11_01810"/>
<dbReference type="InterPro" id="IPR001303">
    <property type="entry name" value="Aldolase_II/adducin_N"/>
</dbReference>
<organism evidence="13 14">
    <name type="scientific">Accumulibacter regalis</name>
    <dbReference type="NCBI Taxonomy" id="522306"/>
    <lineage>
        <taxon>Bacteria</taxon>
        <taxon>Pseudomonadati</taxon>
        <taxon>Pseudomonadota</taxon>
        <taxon>Betaproteobacteria</taxon>
        <taxon>Candidatus Accumulibacter</taxon>
    </lineage>
</organism>
<comment type="catalytic activity">
    <reaction evidence="11">
        <text>3-dehydro-4-O-phospho-L-erythronate + H(+) = dihydroxyacetone phosphate + CO2</text>
        <dbReference type="Rhea" id="RHEA:52404"/>
        <dbReference type="ChEBI" id="CHEBI:15378"/>
        <dbReference type="ChEBI" id="CHEBI:16526"/>
        <dbReference type="ChEBI" id="CHEBI:57642"/>
        <dbReference type="ChEBI" id="CHEBI:136592"/>
        <dbReference type="EC" id="4.1.1.104"/>
    </reaction>
</comment>
<dbReference type="PANTHER" id="PTHR22789:SF0">
    <property type="entry name" value="3-OXO-TETRONATE 4-PHOSPHATE DECARBOXYLASE-RELATED"/>
    <property type="match status" value="1"/>
</dbReference>
<keyword evidence="14" id="KW-1185">Reference proteome</keyword>
<evidence type="ECO:0000256" key="3">
    <source>
        <dbReference type="ARBA" id="ARBA00022723"/>
    </source>
</evidence>
<evidence type="ECO:0000256" key="7">
    <source>
        <dbReference type="ARBA" id="ARBA00044745"/>
    </source>
</evidence>
<dbReference type="EC" id="4.1.1.104" evidence="8"/>
<evidence type="ECO:0000313" key="14">
    <source>
        <dbReference type="Proteomes" id="UP000022141"/>
    </source>
</evidence>
<sequence length="220" mass="23836">MSAAIIAHGEENRRREEIVSFGRSLFERGLSAGSSGNISVRLDDGWLLTPTNACLGRLDPARVAKLDWEGRLVSGDQPSKEAFLHRAMYSERQGAGAIVHLHASHSAAVSCMHGLDDHDCLPPLTAYYVMKIGRLPLVPYHRPGDPALAEAIRGLAGKHSAVLLANHGPVVSGSTLEAAVYATEELEETAKIFLLLRAVPTRPLNEVQIAELKSAFRLDF</sequence>
<evidence type="ECO:0000256" key="2">
    <source>
        <dbReference type="ARBA" id="ARBA00010037"/>
    </source>
</evidence>
<reference evidence="13" key="1">
    <citation type="submission" date="2014-02" db="EMBL/GenBank/DDBJ databases">
        <title>Expanding our view of genomic diversity in Candidatus Accumulibacter clades.</title>
        <authorList>
            <person name="Skennerton C.T."/>
            <person name="Barr J.J."/>
            <person name="Slater F.R."/>
            <person name="Bond P.L."/>
            <person name="Tyson G.W."/>
        </authorList>
    </citation>
    <scope>NUCLEOTIDE SEQUENCE [LARGE SCALE GENOMIC DNA]</scope>
</reference>
<evidence type="ECO:0000256" key="4">
    <source>
        <dbReference type="ARBA" id="ARBA00022833"/>
    </source>
</evidence>
<dbReference type="PATRIC" id="fig|1454004.3.peg.1864"/>
<evidence type="ECO:0000256" key="8">
    <source>
        <dbReference type="ARBA" id="ARBA00044772"/>
    </source>
</evidence>
<comment type="similarity">
    <text evidence="2">Belongs to the aldolase class II family. AraD/FucA subfamily.</text>
</comment>
<evidence type="ECO:0000313" key="13">
    <source>
        <dbReference type="EMBL" id="EXI89093.1"/>
    </source>
</evidence>
<name>A0A011P290_ACCRE</name>
<comment type="function">
    <text evidence="7">Catalyzes the decarboxylation of 3-oxo-tetronate 4-phosphate to dihydroxyacetone phosphate (DHAP) and CO(2).</text>
</comment>
<dbReference type="InterPro" id="IPR050197">
    <property type="entry name" value="Aldolase_class_II_sugar_metab"/>
</dbReference>
<dbReference type="GO" id="GO:0005829">
    <property type="term" value="C:cytosol"/>
    <property type="evidence" value="ECO:0007669"/>
    <property type="project" value="TreeGrafter"/>
</dbReference>
<evidence type="ECO:0000256" key="1">
    <source>
        <dbReference type="ARBA" id="ARBA00001947"/>
    </source>
</evidence>
<dbReference type="GO" id="GO:0019323">
    <property type="term" value="P:pentose catabolic process"/>
    <property type="evidence" value="ECO:0007669"/>
    <property type="project" value="InterPro"/>
</dbReference>
<dbReference type="EMBL" id="JEMY01000020">
    <property type="protein sequence ID" value="EXI89093.1"/>
    <property type="molecule type" value="Genomic_DNA"/>
</dbReference>
<dbReference type="FunFam" id="3.40.225.10:FF:000008">
    <property type="entry name" value="Sugar aldolase"/>
    <property type="match status" value="1"/>
</dbReference>
<evidence type="ECO:0000256" key="9">
    <source>
        <dbReference type="ARBA" id="ARBA00044803"/>
    </source>
</evidence>
<dbReference type="InterPro" id="IPR050013">
    <property type="entry name" value="OtnC"/>
</dbReference>
<dbReference type="InterPro" id="IPR036409">
    <property type="entry name" value="Aldolase_II/adducin_N_sf"/>
</dbReference>
<evidence type="ECO:0000259" key="12">
    <source>
        <dbReference type="SMART" id="SM01007"/>
    </source>
</evidence>
<dbReference type="GO" id="GO:0046872">
    <property type="term" value="F:metal ion binding"/>
    <property type="evidence" value="ECO:0007669"/>
    <property type="project" value="UniProtKB-KW"/>
</dbReference>
<dbReference type="NCBIfam" id="NF043034">
    <property type="entry name" value="OxoTetrPhDc"/>
    <property type="match status" value="1"/>
</dbReference>
<dbReference type="Gene3D" id="3.40.225.10">
    <property type="entry name" value="Class II aldolase/adducin N-terminal domain"/>
    <property type="match status" value="1"/>
</dbReference>
<dbReference type="Pfam" id="PF00596">
    <property type="entry name" value="Aldolase_II"/>
    <property type="match status" value="1"/>
</dbReference>
<keyword evidence="3" id="KW-0479">Metal-binding</keyword>
<dbReference type="SMART" id="SM01007">
    <property type="entry name" value="Aldolase_II"/>
    <property type="match status" value="1"/>
</dbReference>
<dbReference type="PANTHER" id="PTHR22789">
    <property type="entry name" value="FUCULOSE PHOSPHATE ALDOLASE"/>
    <property type="match status" value="1"/>
</dbReference>
<keyword evidence="4" id="KW-0862">Zinc</keyword>
<keyword evidence="6" id="KW-0119">Carbohydrate metabolism</keyword>